<organism evidence="3 4">
    <name type="scientific">candidate division WWE3 bacterium</name>
    <dbReference type="NCBI Taxonomy" id="2053526"/>
    <lineage>
        <taxon>Bacteria</taxon>
        <taxon>Katanobacteria</taxon>
    </lineage>
</organism>
<proteinExistence type="predicted"/>
<gene>
    <name evidence="3" type="ORF">DEP93_03645</name>
</gene>
<feature type="compositionally biased region" description="Basic and acidic residues" evidence="1">
    <location>
        <begin position="103"/>
        <end position="120"/>
    </location>
</feature>
<evidence type="ECO:0000313" key="4">
    <source>
        <dbReference type="Proteomes" id="UP000263336"/>
    </source>
</evidence>
<accession>A0A3D0ZQI3</accession>
<comment type="caution">
    <text evidence="3">The sequence shown here is derived from an EMBL/GenBank/DDBJ whole genome shotgun (WGS) entry which is preliminary data.</text>
</comment>
<name>A0A3D0ZQI3_UNCKA</name>
<sequence length="301" mass="34076">MINLEDKLYTSTEVADILGVSLRSVYRYIEEDKLQAEVKTATGRHRFTKKNILDFLYPGGAEEKAGQPLPKETIKPEIKEARKKEKVEEPIEVVEETPVEPEPAEKVKVEEPAAKEKEVPVEEEPIDWLAKFREAAKKFDEENAKRIESSSKAPVVEEKETFASITEQEPAAPKGQLFFYRSRLGGLKDIAQNIDKSSRNSGLDYAFTMNAGLSLFKAIKPFSLLHVYVRPKDKDFFERILMLTPSDENNAQLCIMTNDDKDLYASSEELHGLFVADKGRLLADIRKHGDADLIEEAESIL</sequence>
<evidence type="ECO:0000256" key="1">
    <source>
        <dbReference type="SAM" id="MobiDB-lite"/>
    </source>
</evidence>
<dbReference type="SUPFAM" id="SSF46955">
    <property type="entry name" value="Putative DNA-binding domain"/>
    <property type="match status" value="1"/>
</dbReference>
<reference evidence="3 4" key="1">
    <citation type="journal article" date="2018" name="Nat. Biotechnol.">
        <title>A standardized bacterial taxonomy based on genome phylogeny substantially revises the tree of life.</title>
        <authorList>
            <person name="Parks D.H."/>
            <person name="Chuvochina M."/>
            <person name="Waite D.W."/>
            <person name="Rinke C."/>
            <person name="Skarshewski A."/>
            <person name="Chaumeil P.A."/>
            <person name="Hugenholtz P."/>
        </authorList>
    </citation>
    <scope>NUCLEOTIDE SEQUENCE [LARGE SCALE GENOMIC DNA]</scope>
    <source>
        <strain evidence="3">UBA11701</strain>
    </source>
</reference>
<feature type="domain" description="Helix-turn-helix" evidence="2">
    <location>
        <begin position="8"/>
        <end position="56"/>
    </location>
</feature>
<dbReference type="EMBL" id="DOZN01000023">
    <property type="protein sequence ID" value="HCC42541.1"/>
    <property type="molecule type" value="Genomic_DNA"/>
</dbReference>
<dbReference type="InterPro" id="IPR041657">
    <property type="entry name" value="HTH_17"/>
</dbReference>
<dbReference type="Pfam" id="PF12728">
    <property type="entry name" value="HTH_17"/>
    <property type="match status" value="1"/>
</dbReference>
<dbReference type="Proteomes" id="UP000263336">
    <property type="component" value="Unassembled WGS sequence"/>
</dbReference>
<evidence type="ECO:0000259" key="2">
    <source>
        <dbReference type="Pfam" id="PF12728"/>
    </source>
</evidence>
<dbReference type="InterPro" id="IPR009061">
    <property type="entry name" value="DNA-bd_dom_put_sf"/>
</dbReference>
<feature type="region of interest" description="Disordered" evidence="1">
    <location>
        <begin position="95"/>
        <end position="120"/>
    </location>
</feature>
<evidence type="ECO:0000313" key="3">
    <source>
        <dbReference type="EMBL" id="HCC42541.1"/>
    </source>
</evidence>
<dbReference type="AlphaFoldDB" id="A0A3D0ZQI3"/>
<protein>
    <recommendedName>
        <fullName evidence="2">Helix-turn-helix domain-containing protein</fullName>
    </recommendedName>
</protein>